<accession>A0A9X3IMW0</accession>
<feature type="transmembrane region" description="Helical" evidence="8">
    <location>
        <begin position="280"/>
        <end position="306"/>
    </location>
</feature>
<gene>
    <name evidence="9" type="ORF">OSH07_22320</name>
</gene>
<keyword evidence="10" id="KW-1185">Reference proteome</keyword>
<keyword evidence="6 8" id="KW-1133">Transmembrane helix</keyword>
<comment type="caution">
    <text evidence="9">The sequence shown here is derived from an EMBL/GenBank/DDBJ whole genome shotgun (WGS) entry which is preliminary data.</text>
</comment>
<feature type="transmembrane region" description="Helical" evidence="8">
    <location>
        <begin position="104"/>
        <end position="127"/>
    </location>
</feature>
<evidence type="ECO:0000256" key="3">
    <source>
        <dbReference type="ARBA" id="ARBA00022475"/>
    </source>
</evidence>
<feature type="transmembrane region" description="Helical" evidence="8">
    <location>
        <begin position="225"/>
        <end position="249"/>
    </location>
</feature>
<dbReference type="Pfam" id="PF02653">
    <property type="entry name" value="BPD_transp_2"/>
    <property type="match status" value="1"/>
</dbReference>
<dbReference type="GO" id="GO:0005886">
    <property type="term" value="C:plasma membrane"/>
    <property type="evidence" value="ECO:0007669"/>
    <property type="project" value="UniProtKB-SubCell"/>
</dbReference>
<evidence type="ECO:0000256" key="7">
    <source>
        <dbReference type="ARBA" id="ARBA00023136"/>
    </source>
</evidence>
<feature type="transmembrane region" description="Helical" evidence="8">
    <location>
        <begin position="27"/>
        <end position="50"/>
    </location>
</feature>
<dbReference type="PANTHER" id="PTHR32196:SF21">
    <property type="entry name" value="ABC TRANSPORTER PERMEASE PROTEIN YPHD-RELATED"/>
    <property type="match status" value="1"/>
</dbReference>
<feature type="transmembrane region" description="Helical" evidence="8">
    <location>
        <begin position="62"/>
        <end position="92"/>
    </location>
</feature>
<feature type="transmembrane region" description="Helical" evidence="8">
    <location>
        <begin position="255"/>
        <end position="273"/>
    </location>
</feature>
<sequence length="331" mass="34118">MAQSIETHSAGGAREQMLSLFGKPWSGVAMLGIFYLILIAVFSVLSPYFLTLRNMLQIGGNVAYIGLMAAAGTPLIIAGGLDLSVAAIAGLTGVVISMLHGMGFPIWIGVLLAIAVAGAIGVVNGLFTTRLRLNPLIVTLGMMSIISGIALVLTGGLTRPLMVPGFNWVGSGRVAGIPIPFVIMMVTFVGLWIVMTKMRFGRYIYAAGGNAEASRLIGIPLEKTVIILYVISAISGAVAGTILGAMLGAAGPTAAGSQLLTVIAAIILGGTSLNGGRGSVWGTLLAVLILGTLNNGLTLLNVSSFWQDVTRGVVLMLAVSLDQIRTRALGE</sequence>
<keyword evidence="2" id="KW-0813">Transport</keyword>
<evidence type="ECO:0000256" key="5">
    <source>
        <dbReference type="ARBA" id="ARBA00022692"/>
    </source>
</evidence>
<dbReference type="EMBL" id="JAPKNK010000013">
    <property type="protein sequence ID" value="MCX5571953.1"/>
    <property type="molecule type" value="Genomic_DNA"/>
</dbReference>
<name>A0A9X3IMW0_9HYPH</name>
<evidence type="ECO:0000313" key="9">
    <source>
        <dbReference type="EMBL" id="MCX5571953.1"/>
    </source>
</evidence>
<dbReference type="AlphaFoldDB" id="A0A9X3IMW0"/>
<dbReference type="CDD" id="cd06579">
    <property type="entry name" value="TM_PBP1_transp_AraH_like"/>
    <property type="match status" value="1"/>
</dbReference>
<organism evidence="9 10">
    <name type="scientific">Kaistia nematophila</name>
    <dbReference type="NCBI Taxonomy" id="2994654"/>
    <lineage>
        <taxon>Bacteria</taxon>
        <taxon>Pseudomonadati</taxon>
        <taxon>Pseudomonadota</taxon>
        <taxon>Alphaproteobacteria</taxon>
        <taxon>Hyphomicrobiales</taxon>
        <taxon>Kaistiaceae</taxon>
        <taxon>Kaistia</taxon>
    </lineage>
</organism>
<keyword evidence="3" id="KW-1003">Cell membrane</keyword>
<dbReference type="RefSeq" id="WP_266340915.1">
    <property type="nucleotide sequence ID" value="NZ_JAPKNK010000013.1"/>
</dbReference>
<dbReference type="Proteomes" id="UP001144805">
    <property type="component" value="Unassembled WGS sequence"/>
</dbReference>
<evidence type="ECO:0000256" key="1">
    <source>
        <dbReference type="ARBA" id="ARBA00004651"/>
    </source>
</evidence>
<evidence type="ECO:0000256" key="8">
    <source>
        <dbReference type="SAM" id="Phobius"/>
    </source>
</evidence>
<reference evidence="9" key="1">
    <citation type="submission" date="2022-11" db="EMBL/GenBank/DDBJ databases">
        <title>Biodiversity and phylogenetic relationships of bacteria.</title>
        <authorList>
            <person name="Machado R.A.R."/>
            <person name="Bhat A."/>
            <person name="Loulou A."/>
            <person name="Kallel S."/>
        </authorList>
    </citation>
    <scope>NUCLEOTIDE SEQUENCE</scope>
    <source>
        <strain evidence="9">K-TC2</strain>
    </source>
</reference>
<keyword evidence="4" id="KW-0997">Cell inner membrane</keyword>
<evidence type="ECO:0000256" key="6">
    <source>
        <dbReference type="ARBA" id="ARBA00022989"/>
    </source>
</evidence>
<feature type="transmembrane region" description="Helical" evidence="8">
    <location>
        <begin position="136"/>
        <end position="157"/>
    </location>
</feature>
<feature type="transmembrane region" description="Helical" evidence="8">
    <location>
        <begin position="177"/>
        <end position="195"/>
    </location>
</feature>
<proteinExistence type="predicted"/>
<comment type="subcellular location">
    <subcellularLocation>
        <location evidence="1">Cell membrane</location>
        <topology evidence="1">Multi-pass membrane protein</topology>
    </subcellularLocation>
</comment>
<evidence type="ECO:0000256" key="4">
    <source>
        <dbReference type="ARBA" id="ARBA00022519"/>
    </source>
</evidence>
<evidence type="ECO:0000256" key="2">
    <source>
        <dbReference type="ARBA" id="ARBA00022448"/>
    </source>
</evidence>
<dbReference type="GO" id="GO:0022857">
    <property type="term" value="F:transmembrane transporter activity"/>
    <property type="evidence" value="ECO:0007669"/>
    <property type="project" value="InterPro"/>
</dbReference>
<protein>
    <submittedName>
        <fullName evidence="9">ABC transporter permease</fullName>
    </submittedName>
</protein>
<dbReference type="InterPro" id="IPR001851">
    <property type="entry name" value="ABC_transp_permease"/>
</dbReference>
<evidence type="ECO:0000313" key="10">
    <source>
        <dbReference type="Proteomes" id="UP001144805"/>
    </source>
</evidence>
<dbReference type="PANTHER" id="PTHR32196">
    <property type="entry name" value="ABC TRANSPORTER PERMEASE PROTEIN YPHD-RELATED-RELATED"/>
    <property type="match status" value="1"/>
</dbReference>
<keyword evidence="7 8" id="KW-0472">Membrane</keyword>
<keyword evidence="5 8" id="KW-0812">Transmembrane</keyword>